<gene>
    <name evidence="2" type="ORF">BCV71DRAFT_262999</name>
</gene>
<evidence type="ECO:0000313" key="2">
    <source>
        <dbReference type="EMBL" id="ORE19409.1"/>
    </source>
</evidence>
<evidence type="ECO:0000313" key="3">
    <source>
        <dbReference type="Proteomes" id="UP000242381"/>
    </source>
</evidence>
<dbReference type="Proteomes" id="UP000242381">
    <property type="component" value="Unassembled WGS sequence"/>
</dbReference>
<dbReference type="EMBL" id="KV921311">
    <property type="protein sequence ID" value="ORE19409.1"/>
    <property type="molecule type" value="Genomic_DNA"/>
</dbReference>
<dbReference type="AlphaFoldDB" id="A0A1X0S5E1"/>
<sequence>MKRKKDDDPPPPKAKRNKEKAIDCGFPSLFAQTQTNLFKNTAFEASDDDFQETPLLRKDKNIRTTLKAAKEDIFAPGPSNIVINEKTSILIVNKDTSVQAVSPAPTPSTSCASCSYQDVQEISRQG</sequence>
<dbReference type="VEuPathDB" id="FungiDB:BCV72DRAFT_246456"/>
<evidence type="ECO:0000256" key="1">
    <source>
        <dbReference type="SAM" id="MobiDB-lite"/>
    </source>
</evidence>
<accession>A0A1X0S5E1</accession>
<feature type="compositionally biased region" description="Basic and acidic residues" evidence="1">
    <location>
        <begin position="1"/>
        <end position="10"/>
    </location>
</feature>
<protein>
    <submittedName>
        <fullName evidence="2">Uncharacterized protein</fullName>
    </submittedName>
</protein>
<reference evidence="2 3" key="1">
    <citation type="journal article" date="2016" name="Proc. Natl. Acad. Sci. U.S.A.">
        <title>Lipid metabolic changes in an early divergent fungus govern the establishment of a mutualistic symbiosis with endobacteria.</title>
        <authorList>
            <person name="Lastovetsky O.A."/>
            <person name="Gaspar M.L."/>
            <person name="Mondo S.J."/>
            <person name="LaButti K.M."/>
            <person name="Sandor L."/>
            <person name="Grigoriev I.V."/>
            <person name="Henry S.A."/>
            <person name="Pawlowska T.E."/>
        </authorList>
    </citation>
    <scope>NUCLEOTIDE SEQUENCE [LARGE SCALE GENOMIC DNA]</scope>
    <source>
        <strain evidence="2 3">ATCC 11559</strain>
    </source>
</reference>
<feature type="region of interest" description="Disordered" evidence="1">
    <location>
        <begin position="1"/>
        <end position="21"/>
    </location>
</feature>
<proteinExistence type="predicted"/>
<name>A0A1X0S5E1_RHIZD</name>
<organism evidence="2 3">
    <name type="scientific">Rhizopus microsporus</name>
    <dbReference type="NCBI Taxonomy" id="58291"/>
    <lineage>
        <taxon>Eukaryota</taxon>
        <taxon>Fungi</taxon>
        <taxon>Fungi incertae sedis</taxon>
        <taxon>Mucoromycota</taxon>
        <taxon>Mucoromycotina</taxon>
        <taxon>Mucoromycetes</taxon>
        <taxon>Mucorales</taxon>
        <taxon>Mucorineae</taxon>
        <taxon>Rhizopodaceae</taxon>
        <taxon>Rhizopus</taxon>
    </lineage>
</organism>